<evidence type="ECO:0000256" key="4">
    <source>
        <dbReference type="ARBA" id="ARBA00022729"/>
    </source>
</evidence>
<keyword evidence="4 7" id="KW-0732">Signal</keyword>
<proteinExistence type="predicted"/>
<reference evidence="10 11" key="1">
    <citation type="submission" date="2018-06" db="EMBL/GenBank/DDBJ databases">
        <title>Spongiibacterium sp. HME9304 Genome sequencing and assembly.</title>
        <authorList>
            <person name="Kang H."/>
            <person name="Kim H."/>
            <person name="Joh K."/>
        </authorList>
    </citation>
    <scope>NUCLEOTIDE SEQUENCE [LARGE SCALE GENOMIC DNA]</scope>
    <source>
        <strain evidence="10 11">HME9304</strain>
    </source>
</reference>
<keyword evidence="6" id="KW-0966">Cell projection</keyword>
<feature type="chain" id="PRO_5016315509" evidence="7">
    <location>
        <begin position="20"/>
        <end position="1466"/>
    </location>
</feature>
<dbReference type="Gene3D" id="2.60.120.260">
    <property type="entry name" value="Galactose-binding domain-like"/>
    <property type="match status" value="2"/>
</dbReference>
<dbReference type="Gene3D" id="2.60.40.10">
    <property type="entry name" value="Immunoglobulins"/>
    <property type="match status" value="2"/>
</dbReference>
<evidence type="ECO:0000259" key="9">
    <source>
        <dbReference type="Pfam" id="PF22544"/>
    </source>
</evidence>
<evidence type="ECO:0000256" key="5">
    <source>
        <dbReference type="ARBA" id="ARBA00023069"/>
    </source>
</evidence>
<dbReference type="InterPro" id="IPR026444">
    <property type="entry name" value="Secre_tail"/>
</dbReference>
<dbReference type="SUPFAM" id="SSF51445">
    <property type="entry name" value="(Trans)glycosidases"/>
    <property type="match status" value="1"/>
</dbReference>
<evidence type="ECO:0000256" key="6">
    <source>
        <dbReference type="ARBA" id="ARBA00023273"/>
    </source>
</evidence>
<dbReference type="Proteomes" id="UP000248536">
    <property type="component" value="Chromosome"/>
</dbReference>
<comment type="subcellular location">
    <subcellularLocation>
        <location evidence="1">Cell projection</location>
        <location evidence="1">Cilium</location>
    </subcellularLocation>
    <subcellularLocation>
        <location evidence="2">Cytoplasm</location>
    </subcellularLocation>
</comment>
<dbReference type="KEGG" id="spon:HME9304_00232"/>
<dbReference type="Pfam" id="PF18962">
    <property type="entry name" value="Por_Secre_tail"/>
    <property type="match status" value="1"/>
</dbReference>
<evidence type="ECO:0000256" key="2">
    <source>
        <dbReference type="ARBA" id="ARBA00004496"/>
    </source>
</evidence>
<dbReference type="Gene3D" id="3.20.20.80">
    <property type="entry name" value="Glycosidases"/>
    <property type="match status" value="1"/>
</dbReference>
<dbReference type="InterPro" id="IPR017853">
    <property type="entry name" value="GH"/>
</dbReference>
<evidence type="ECO:0000256" key="3">
    <source>
        <dbReference type="ARBA" id="ARBA00022490"/>
    </source>
</evidence>
<evidence type="ECO:0000256" key="1">
    <source>
        <dbReference type="ARBA" id="ARBA00004138"/>
    </source>
</evidence>
<dbReference type="Pfam" id="PF22544">
    <property type="entry name" value="HYDIN_VesB_CFA65-like_Ig"/>
    <property type="match status" value="1"/>
</dbReference>
<dbReference type="EMBL" id="CP030104">
    <property type="protein sequence ID" value="AWX43245.1"/>
    <property type="molecule type" value="Genomic_DNA"/>
</dbReference>
<dbReference type="PANTHER" id="PTHR37833">
    <property type="entry name" value="LIPOPROTEIN-RELATED"/>
    <property type="match status" value="1"/>
</dbReference>
<keyword evidence="3" id="KW-0963">Cytoplasm</keyword>
<dbReference type="OrthoDB" id="4522580at2"/>
<keyword evidence="11" id="KW-1185">Reference proteome</keyword>
<dbReference type="InterPro" id="IPR017868">
    <property type="entry name" value="Filamin/ABP280_repeat-like"/>
</dbReference>
<evidence type="ECO:0000313" key="11">
    <source>
        <dbReference type="Proteomes" id="UP000248536"/>
    </source>
</evidence>
<dbReference type="NCBIfam" id="TIGR04183">
    <property type="entry name" value="Por_Secre_tail"/>
    <property type="match status" value="1"/>
</dbReference>
<organism evidence="10 11">
    <name type="scientific">Flagellimonas maritima</name>
    <dbReference type="NCBI Taxonomy" id="1383885"/>
    <lineage>
        <taxon>Bacteria</taxon>
        <taxon>Pseudomonadati</taxon>
        <taxon>Bacteroidota</taxon>
        <taxon>Flavobacteriia</taxon>
        <taxon>Flavobacteriales</taxon>
        <taxon>Flavobacteriaceae</taxon>
        <taxon>Flagellimonas</taxon>
    </lineage>
</organism>
<dbReference type="InterPro" id="IPR053879">
    <property type="entry name" value="HYDIN_VesB_CFA65-like_Ig"/>
</dbReference>
<evidence type="ECO:0000256" key="7">
    <source>
        <dbReference type="SAM" id="SignalP"/>
    </source>
</evidence>
<dbReference type="RefSeq" id="WP_112376843.1">
    <property type="nucleotide sequence ID" value="NZ_CP030104.1"/>
</dbReference>
<protein>
    <submittedName>
        <fullName evidence="10">Uncharacterized protein</fullName>
    </submittedName>
</protein>
<dbReference type="GO" id="GO:0005737">
    <property type="term" value="C:cytoplasm"/>
    <property type="evidence" value="ECO:0007669"/>
    <property type="project" value="UniProtKB-SubCell"/>
</dbReference>
<dbReference type="NCBIfam" id="NF012200">
    <property type="entry name" value="choice_anch_D"/>
    <property type="match status" value="2"/>
</dbReference>
<name>A0A2Z4LN34_9FLAO</name>
<gene>
    <name evidence="10" type="ORF">HME9304_00232</name>
</gene>
<sequence length="1466" mass="160174">MKTKTILLIFFLSVFAIQAQIQVTEGTTMSNNPNIIGCNNNTTLIEEPWNNENRISSLIESRVTNLRFPGGTVSENWDYRNDTFFPAKGTPGSEDGWVDPTQMIGFVKSIIENGTGKTNSIENFSKAQEANDFQPVYVMNMTTPGLDYYAEKFGVPEDSETFQPLQPDWWRAFEDRLQRNLEMLRRAEASGMPVTFIELSNEVYFGAGKYQFLNFQGFREDNAGFGYPEACHYFITEIKKEFPNAKFSAVAYFDTEGSSGKRKDFWNGYVIPRLDRSLVDALTMHAYIESNPNQTATNQAELNTMLDSFRTIFDQAKINTDFTNVVTADNWDVWWTEYMPNFFNIGPGVNQDRFSWENALVVNYNIVSYLELPSSELLQMHEFNGMTTNDGGINAVGRAISLASLATSGMNQRQELSFSGISNLAGTNVPELFGFSFSNNNNKNFWITNVSGETKTLDISNLGFSGKVMYQSAGTLGSKNDPTETVILPDGTIELPPNSVTTLLTTNLPDIQVVAGIDLTLEDGGTFDFGTLRLGSNGVVNDFEITNLGGGNLTLSAITIDGANANDFQITVQPSTSLANREATILSIQFEPTGDGTRTATVNIDSNDPDESPFSFTVTGTTSRAFAFNRLDVTVIADGFKDIPYNGNDSGKQNTGLRLTSFGRVKDANGSSLYTIWRVRNSSEENKQVILKSVDNSFEYPFTIKKNKEAFIRSSYITNSATHKLFFEGNNLDTKASSQTAYSDGRTVFVAKNGNVGGANPSGRVRSSNGIFTMNASGAGIGGTSDQFRYIYERLEGDFEFTTKLSTVPQTGIFGIMVRKSNVVDSENLFLGLSEATALVLQQRTLRGTDTEQVSTVSASAPIWLRVDRSGNRFTTSYSTDGIAFEVLESTIVVFPFEVSLGLAGSSTINGQLSTAVFEEAVIVPDSAQPEPDIALYDAETNTLITSGSLDFGLIDLNASKTKTINVTNVGTALLQLNGITVEGPDAQLFTFQNQSGNTLEPGASTALEVTFTASQSSSRRASLSIESNDSEEARITLSLTGQGPGNLLSNGDFEDASKAPWTNAGTVVDDETESRSGSKALRLFLPPDTPEGSRFFGAVQTVPVQPLGQYSVQGYFKGERTSETGAFRILVKFLDAGNNEIGQASSNFFANSPSYKLMATSFTTPEGCTQVEVTPQILAATGTAWFDDIEMADNTNTAPISILRNGDFNSNQKSPWTNGGTVETDVVNAEGAESPIMRLFRSSKGFSGSRQLVKINEGSTYNLSGKVKRSLTEGFSRFFVQFIDANGDYVQDGNGKNITKATQFGSFGGIDLTYKFIGLNNIVPPTGTTNMEINLQLFNGTGSVWWEDIRLEEILPVSGSTALRASIPLEYIVDEGLFALYPNPASEYVTVSFSGSQKQSGLTKEIIEIRIYDMMGRVTASNSYEPNQFSKDKIIVPLETLGQGLYIFKIGFANGDTEEKLLRVN</sequence>
<feature type="domain" description="HYDIN/VesB/CFA65-like Ig-like" evidence="9">
    <location>
        <begin position="949"/>
        <end position="1041"/>
    </location>
</feature>
<dbReference type="PANTHER" id="PTHR37833:SF1">
    <property type="entry name" value="SIGNAL PEPTIDE PROTEIN"/>
    <property type="match status" value="1"/>
</dbReference>
<accession>A0A2Z4LN34</accession>
<dbReference type="PROSITE" id="PS50194">
    <property type="entry name" value="FILAMIN_REPEAT"/>
    <property type="match status" value="1"/>
</dbReference>
<dbReference type="InterPro" id="IPR013783">
    <property type="entry name" value="Ig-like_fold"/>
</dbReference>
<feature type="domain" description="Secretion system C-terminal sorting" evidence="8">
    <location>
        <begin position="1381"/>
        <end position="1462"/>
    </location>
</feature>
<dbReference type="Gene3D" id="2.60.120.200">
    <property type="match status" value="1"/>
</dbReference>
<keyword evidence="5" id="KW-0969">Cilium</keyword>
<feature type="signal peptide" evidence="7">
    <location>
        <begin position="1"/>
        <end position="19"/>
    </location>
</feature>
<evidence type="ECO:0000259" key="8">
    <source>
        <dbReference type="Pfam" id="PF18962"/>
    </source>
</evidence>
<evidence type="ECO:0000313" key="10">
    <source>
        <dbReference type="EMBL" id="AWX43245.1"/>
    </source>
</evidence>